<dbReference type="RefSeq" id="WP_133565110.1">
    <property type="nucleotide sequence ID" value="NZ_SNZA01000007.1"/>
</dbReference>
<gene>
    <name evidence="2" type="ORF">C8D85_3491</name>
</gene>
<accession>A0A4R6WXN7</accession>
<dbReference type="Pfam" id="PF01381">
    <property type="entry name" value="HTH_3"/>
    <property type="match status" value="1"/>
</dbReference>
<protein>
    <submittedName>
        <fullName evidence="2">Helix-turn-helix protein</fullName>
    </submittedName>
</protein>
<dbReference type="SUPFAM" id="SSF47413">
    <property type="entry name" value="lambda repressor-like DNA-binding domains"/>
    <property type="match status" value="1"/>
</dbReference>
<keyword evidence="3" id="KW-1185">Reference proteome</keyword>
<dbReference type="OrthoDB" id="9179825at2"/>
<dbReference type="InterPro" id="IPR001387">
    <property type="entry name" value="Cro/C1-type_HTH"/>
</dbReference>
<dbReference type="AlphaFoldDB" id="A0A4R6WXN7"/>
<dbReference type="Proteomes" id="UP000295729">
    <property type="component" value="Unassembled WGS sequence"/>
</dbReference>
<comment type="caution">
    <text evidence="2">The sequence shown here is derived from an EMBL/GenBank/DDBJ whole genome shotgun (WGS) entry which is preliminary data.</text>
</comment>
<reference evidence="2 3" key="1">
    <citation type="submission" date="2019-03" db="EMBL/GenBank/DDBJ databases">
        <title>Genomic Encyclopedia of Type Strains, Phase IV (KMG-IV): sequencing the most valuable type-strain genomes for metagenomic binning, comparative biology and taxonomic classification.</title>
        <authorList>
            <person name="Goeker M."/>
        </authorList>
    </citation>
    <scope>NUCLEOTIDE SEQUENCE [LARGE SCALE GENOMIC DNA]</scope>
    <source>
        <strain evidence="2 3">DSM 5604</strain>
    </source>
</reference>
<evidence type="ECO:0000313" key="3">
    <source>
        <dbReference type="Proteomes" id="UP000295729"/>
    </source>
</evidence>
<dbReference type="Gene3D" id="1.10.260.40">
    <property type="entry name" value="lambda repressor-like DNA-binding domains"/>
    <property type="match status" value="1"/>
</dbReference>
<name>A0A4R6WXN7_9GAMM</name>
<dbReference type="GO" id="GO:0003677">
    <property type="term" value="F:DNA binding"/>
    <property type="evidence" value="ECO:0007669"/>
    <property type="project" value="InterPro"/>
</dbReference>
<proteinExistence type="predicted"/>
<dbReference type="PROSITE" id="PS50943">
    <property type="entry name" value="HTH_CROC1"/>
    <property type="match status" value="1"/>
</dbReference>
<dbReference type="InterPro" id="IPR010982">
    <property type="entry name" value="Lambda_DNA-bd_dom_sf"/>
</dbReference>
<evidence type="ECO:0000313" key="2">
    <source>
        <dbReference type="EMBL" id="TDR05954.1"/>
    </source>
</evidence>
<feature type="domain" description="HTH cro/C1-type" evidence="1">
    <location>
        <begin position="4"/>
        <end position="57"/>
    </location>
</feature>
<dbReference type="SMART" id="SM00530">
    <property type="entry name" value="HTH_XRE"/>
    <property type="match status" value="1"/>
</dbReference>
<organism evidence="2 3">
    <name type="scientific">Marinomonas communis</name>
    <dbReference type="NCBI Taxonomy" id="28254"/>
    <lineage>
        <taxon>Bacteria</taxon>
        <taxon>Pseudomonadati</taxon>
        <taxon>Pseudomonadota</taxon>
        <taxon>Gammaproteobacteria</taxon>
        <taxon>Oceanospirillales</taxon>
        <taxon>Oceanospirillaceae</taxon>
        <taxon>Marinomonas</taxon>
    </lineage>
</organism>
<evidence type="ECO:0000259" key="1">
    <source>
        <dbReference type="PROSITE" id="PS50943"/>
    </source>
</evidence>
<dbReference type="EMBL" id="SNZA01000007">
    <property type="protein sequence ID" value="TDR05954.1"/>
    <property type="molecule type" value="Genomic_DNA"/>
</dbReference>
<dbReference type="CDD" id="cd00093">
    <property type="entry name" value="HTH_XRE"/>
    <property type="match status" value="1"/>
</dbReference>
<sequence length="275" mass="31636">MNIIEFLVKHHNLNQSQIAEAVGVSRAQVSKWKSGDSISFEKREALQKLCGAFTDDFEVFSMFGTEESAVYWSQVAQEVDTWSWLGGSPDEDWVHLNVYQVLKALTDSGFIAPNETLEDKKDDEHFLEIFRTAVVYTGTIDKWVDLYMGNYDMDSTMDITEEVFASLADLSVYHIINESKDVPESAQLFSTSTYSKLNQLIHQYCLQRTHNNLPIMEDYFKILTENPEVLNDDFFKADAIDEYISFNDRVVRAEVMALRMQVESLQMEIAKLKAK</sequence>